<comment type="caution">
    <text evidence="5">The sequence shown here is derived from an EMBL/GenBank/DDBJ whole genome shotgun (WGS) entry which is preliminary data.</text>
</comment>
<organism evidence="5 6">
    <name type="scientific">Paenibacillus hemerocallicola</name>
    <dbReference type="NCBI Taxonomy" id="1172614"/>
    <lineage>
        <taxon>Bacteria</taxon>
        <taxon>Bacillati</taxon>
        <taxon>Bacillota</taxon>
        <taxon>Bacilli</taxon>
        <taxon>Bacillales</taxon>
        <taxon>Paenibacillaceae</taxon>
        <taxon>Paenibacillus</taxon>
    </lineage>
</organism>
<reference evidence="5 6" key="1">
    <citation type="submission" date="2019-05" db="EMBL/GenBank/DDBJ databases">
        <title>We sequenced the genome of Paenibacillus hemerocallicola KCTC 33185 for further insight into its adaptation and study the phylogeny of Paenibacillus.</title>
        <authorList>
            <person name="Narsing Rao M.P."/>
        </authorList>
    </citation>
    <scope>NUCLEOTIDE SEQUENCE [LARGE SCALE GENOMIC DNA]</scope>
    <source>
        <strain evidence="5 6">KCTC 33185</strain>
    </source>
</reference>
<evidence type="ECO:0000256" key="3">
    <source>
        <dbReference type="ARBA" id="ARBA00022448"/>
    </source>
</evidence>
<sequence>MASSRKYRKRFILSGNNRRNLNGGIYDMKITWKQSAKCASLLTAAAMLAACGSGGNKASPGTSTPSSPGDASKAAVVDMSKPITFTFFNNASNEIFEQEIGARIKAKYPNVTIKTVGNGFTRSNMEKLLAAGEQIDLFWIGFQESIADMKELGLAMDLSELIKRDKYDLSRFDDSALQMVKDQSDKGEIFALPWQVGSAVLFYNTDLFNKFGVPYPKDGMTWSETIDLAKKVTRNDNGVQYRGLDIGLVRHFYQQYALSPFDPKTGKATYLSDPRWNRIMQFVKDLYSIPGNRPEKIAEDRAGFMQQKVVAMLPWSAYFQPFLGAADLNFNIAALPVFDDAKGQGVSPAASILMMNPKTKVKEEGWEILKFLASDEVEIGNSRIGFPPAIKLQAAKDQFGADLPGVEKLNMKAVFYNKFTAQPVIKGEYHSAAIKPYVPMIQNVGNDKSDINTALRDAQEAADKAIQELQSR</sequence>
<dbReference type="Gene3D" id="3.40.190.10">
    <property type="entry name" value="Periplasmic binding protein-like II"/>
    <property type="match status" value="1"/>
</dbReference>
<dbReference type="PANTHER" id="PTHR43649:SF31">
    <property type="entry name" value="SN-GLYCEROL-3-PHOSPHATE-BINDING PERIPLASMIC PROTEIN UGPB"/>
    <property type="match status" value="1"/>
</dbReference>
<dbReference type="Proteomes" id="UP000307943">
    <property type="component" value="Unassembled WGS sequence"/>
</dbReference>
<keyword evidence="4" id="KW-0732">Signal</keyword>
<comment type="subcellular location">
    <subcellularLocation>
        <location evidence="1">Cell envelope</location>
    </subcellularLocation>
</comment>
<dbReference type="OrthoDB" id="3928382at2"/>
<evidence type="ECO:0000313" key="6">
    <source>
        <dbReference type="Proteomes" id="UP000307943"/>
    </source>
</evidence>
<comment type="similarity">
    <text evidence="2">Belongs to the bacterial solute-binding protein 1 family.</text>
</comment>
<evidence type="ECO:0000313" key="5">
    <source>
        <dbReference type="EMBL" id="TNJ63649.1"/>
    </source>
</evidence>
<evidence type="ECO:0000256" key="4">
    <source>
        <dbReference type="ARBA" id="ARBA00022729"/>
    </source>
</evidence>
<dbReference type="InterPro" id="IPR006059">
    <property type="entry name" value="SBP"/>
</dbReference>
<keyword evidence="6" id="KW-1185">Reference proteome</keyword>
<gene>
    <name evidence="5" type="ORF">FE784_24680</name>
</gene>
<dbReference type="SUPFAM" id="SSF53850">
    <property type="entry name" value="Periplasmic binding protein-like II"/>
    <property type="match status" value="1"/>
</dbReference>
<dbReference type="InterPro" id="IPR050490">
    <property type="entry name" value="Bact_solute-bd_prot1"/>
</dbReference>
<keyword evidence="3" id="KW-0813">Transport</keyword>
<dbReference type="AlphaFoldDB" id="A0A5C4T614"/>
<accession>A0A5C4T614</accession>
<evidence type="ECO:0000256" key="1">
    <source>
        <dbReference type="ARBA" id="ARBA00004196"/>
    </source>
</evidence>
<dbReference type="PANTHER" id="PTHR43649">
    <property type="entry name" value="ARABINOSE-BINDING PROTEIN-RELATED"/>
    <property type="match status" value="1"/>
</dbReference>
<evidence type="ECO:0000256" key="2">
    <source>
        <dbReference type="ARBA" id="ARBA00008520"/>
    </source>
</evidence>
<proteinExistence type="inferred from homology"/>
<dbReference type="Pfam" id="PF01547">
    <property type="entry name" value="SBP_bac_1"/>
    <property type="match status" value="1"/>
</dbReference>
<dbReference type="GO" id="GO:0030313">
    <property type="term" value="C:cell envelope"/>
    <property type="evidence" value="ECO:0007669"/>
    <property type="project" value="UniProtKB-SubCell"/>
</dbReference>
<protein>
    <submittedName>
        <fullName evidence="5">Extracellular solute-binding protein</fullName>
    </submittedName>
</protein>
<dbReference type="EMBL" id="VDCQ01000040">
    <property type="protein sequence ID" value="TNJ63649.1"/>
    <property type="molecule type" value="Genomic_DNA"/>
</dbReference>
<name>A0A5C4T614_9BACL</name>